<dbReference type="EMBL" id="MU001671">
    <property type="protein sequence ID" value="KAF2461548.1"/>
    <property type="molecule type" value="Genomic_DNA"/>
</dbReference>
<protein>
    <submittedName>
        <fullName evidence="1">Uncharacterized protein</fullName>
    </submittedName>
</protein>
<dbReference type="AlphaFoldDB" id="A0A6A6PC98"/>
<sequence length="172" mass="18695">MLLSRLYSPLPALPPSLGGGHAKKACAYALSQKSDVIARRTSLVTRLQGCLLFVEALRRRMTRGTRPSWEVKCSQSAFGVTAPARGPGKPAAHRPNARDFVMEATENRDSSSITFWVALSPCPIGTVPGFKPPLAEENIAASYHTLRPPAVRPSIRLAWGEGIKDLSRPSEY</sequence>
<accession>A0A6A6PC98</accession>
<dbReference type="Proteomes" id="UP000799766">
    <property type="component" value="Unassembled WGS sequence"/>
</dbReference>
<keyword evidence="2" id="KW-1185">Reference proteome</keyword>
<proteinExistence type="predicted"/>
<evidence type="ECO:0000313" key="1">
    <source>
        <dbReference type="EMBL" id="KAF2461548.1"/>
    </source>
</evidence>
<name>A0A6A6PC98_9PEZI</name>
<gene>
    <name evidence="1" type="ORF">BDY21DRAFT_418570</name>
</gene>
<evidence type="ECO:0000313" key="2">
    <source>
        <dbReference type="Proteomes" id="UP000799766"/>
    </source>
</evidence>
<reference evidence="1" key="1">
    <citation type="journal article" date="2020" name="Stud. Mycol.">
        <title>101 Dothideomycetes genomes: a test case for predicting lifestyles and emergence of pathogens.</title>
        <authorList>
            <person name="Haridas S."/>
            <person name="Albert R."/>
            <person name="Binder M."/>
            <person name="Bloem J."/>
            <person name="Labutti K."/>
            <person name="Salamov A."/>
            <person name="Andreopoulos B."/>
            <person name="Baker S."/>
            <person name="Barry K."/>
            <person name="Bills G."/>
            <person name="Bluhm B."/>
            <person name="Cannon C."/>
            <person name="Castanera R."/>
            <person name="Culley D."/>
            <person name="Daum C."/>
            <person name="Ezra D."/>
            <person name="Gonzalez J."/>
            <person name="Henrissat B."/>
            <person name="Kuo A."/>
            <person name="Liang C."/>
            <person name="Lipzen A."/>
            <person name="Lutzoni F."/>
            <person name="Magnuson J."/>
            <person name="Mondo S."/>
            <person name="Nolan M."/>
            <person name="Ohm R."/>
            <person name="Pangilinan J."/>
            <person name="Park H.-J."/>
            <person name="Ramirez L."/>
            <person name="Alfaro M."/>
            <person name="Sun H."/>
            <person name="Tritt A."/>
            <person name="Yoshinaga Y."/>
            <person name="Zwiers L.-H."/>
            <person name="Turgeon B."/>
            <person name="Goodwin S."/>
            <person name="Spatafora J."/>
            <person name="Crous P."/>
            <person name="Grigoriev I."/>
        </authorList>
    </citation>
    <scope>NUCLEOTIDE SEQUENCE</scope>
    <source>
        <strain evidence="1">ATCC 16933</strain>
    </source>
</reference>
<organism evidence="1 2">
    <name type="scientific">Lineolata rhizophorae</name>
    <dbReference type="NCBI Taxonomy" id="578093"/>
    <lineage>
        <taxon>Eukaryota</taxon>
        <taxon>Fungi</taxon>
        <taxon>Dikarya</taxon>
        <taxon>Ascomycota</taxon>
        <taxon>Pezizomycotina</taxon>
        <taxon>Dothideomycetes</taxon>
        <taxon>Dothideomycetes incertae sedis</taxon>
        <taxon>Lineolatales</taxon>
        <taxon>Lineolataceae</taxon>
        <taxon>Lineolata</taxon>
    </lineage>
</organism>